<feature type="domain" description="DUF4131" evidence="8">
    <location>
        <begin position="48"/>
        <end position="192"/>
    </location>
</feature>
<dbReference type="AlphaFoldDB" id="A0AAE3WBB0"/>
<feature type="transmembrane region" description="Helical" evidence="6">
    <location>
        <begin position="68"/>
        <end position="89"/>
    </location>
</feature>
<name>A0AAE3WBB0_9RHOB</name>
<dbReference type="PROSITE" id="PS51257">
    <property type="entry name" value="PROKAR_LIPOPROTEIN"/>
    <property type="match status" value="1"/>
</dbReference>
<dbReference type="PANTHER" id="PTHR30619:SF1">
    <property type="entry name" value="RECOMBINATION PROTEIN 2"/>
    <property type="match status" value="1"/>
</dbReference>
<evidence type="ECO:0000313" key="10">
    <source>
        <dbReference type="Proteomes" id="UP001226762"/>
    </source>
</evidence>
<evidence type="ECO:0000259" key="8">
    <source>
        <dbReference type="Pfam" id="PF13567"/>
    </source>
</evidence>
<evidence type="ECO:0000256" key="6">
    <source>
        <dbReference type="SAM" id="Phobius"/>
    </source>
</evidence>
<dbReference type="GO" id="GO:0005886">
    <property type="term" value="C:plasma membrane"/>
    <property type="evidence" value="ECO:0007669"/>
    <property type="project" value="UniProtKB-SubCell"/>
</dbReference>
<feature type="transmembrane region" description="Helical" evidence="6">
    <location>
        <begin position="293"/>
        <end position="311"/>
    </location>
</feature>
<keyword evidence="2" id="KW-1003">Cell membrane</keyword>
<protein>
    <submittedName>
        <fullName evidence="9">ComEC/Rec2 family competence protein</fullName>
    </submittedName>
</protein>
<feature type="transmembrane region" description="Helical" evidence="6">
    <location>
        <begin position="18"/>
        <end position="36"/>
    </location>
</feature>
<feature type="transmembrane region" description="Helical" evidence="6">
    <location>
        <begin position="255"/>
        <end position="281"/>
    </location>
</feature>
<feature type="domain" description="ComEC/Rec2-related protein" evidence="7">
    <location>
        <begin position="235"/>
        <end position="511"/>
    </location>
</feature>
<evidence type="ECO:0000259" key="7">
    <source>
        <dbReference type="Pfam" id="PF03772"/>
    </source>
</evidence>
<evidence type="ECO:0000256" key="5">
    <source>
        <dbReference type="ARBA" id="ARBA00023136"/>
    </source>
</evidence>
<reference evidence="9" key="2">
    <citation type="submission" date="2023-02" db="EMBL/GenBank/DDBJ databases">
        <title>'Rhodoalgimonas zhirmunskyi' gen. nov., isolated from a red alga.</title>
        <authorList>
            <person name="Nedashkovskaya O.I."/>
            <person name="Otstavnykh N.Y."/>
            <person name="Bystritskaya E.P."/>
            <person name="Balabanova L.A."/>
            <person name="Isaeva M.P."/>
        </authorList>
    </citation>
    <scope>NUCLEOTIDE SEQUENCE</scope>
    <source>
        <strain evidence="9">KCTC 52189</strain>
    </source>
</reference>
<feature type="transmembrane region" description="Helical" evidence="6">
    <location>
        <begin position="393"/>
        <end position="415"/>
    </location>
</feature>
<sequence length="678" mass="71781">MGALARVEMALLAQRGHLFPWVPVVLACGIGLYFGLTFEPGLATLPYLGAGMLFLIVPTLLWRSGFAVLLWVPVLFGVGFALAMVRAHLHDNPVLGWRYYGPVEGRVIGIDRSASGAPRVLLDTVGLAKVAPERTPARVRIALHGAGGATPEAGARVMITAHLSPPGGPVEPGGFDFQRHAWFLKLGAVGYSRTPLLIVTPARRGQILLRARMELSRRVQAGLPGEAGAFAAAIMTGDRSGIAPATLQALRTTNLAHLLAISGLHMGLLTGFVFAAVRLLLNLWPALGLRLPVKKLAALLALGVGAGYLALSGGNVATERAFVMVAVALFAVVADRRVISLRSVALAATLVLLLWPEALLGPGFQMSFAATTALVAVFRWLREAEIGLGPAWAKPLLATAISSAVAGLATAPIAAAHFNQFAHFGLIANLASVPLMGLLVMPAALFAALLMPFGFEAPALWLAGCGLDWILGVAHRVAALEGVRGAVPSPDWPVLPMMAMGFVILVLWRGRARFVGLMPVAVAVVIWLKTERPEVLIADNGGLVGVLDSRGRALSRPRGGGFIAANWLENDGDPVSQSDAAARWPGAGETWTIHHVTGKRALEGLDCSKGEIVVTNQSLADAQRAQLPCLVYDARFLRREGALALHRTETDAVKVVSARAVTGERLWNRRRAGQEQDQ</sequence>
<dbReference type="Proteomes" id="UP001226762">
    <property type="component" value="Unassembled WGS sequence"/>
</dbReference>
<evidence type="ECO:0000256" key="1">
    <source>
        <dbReference type="ARBA" id="ARBA00004651"/>
    </source>
</evidence>
<dbReference type="InterPro" id="IPR025405">
    <property type="entry name" value="DUF4131"/>
</dbReference>
<dbReference type="EMBL" id="JANHAX010000001">
    <property type="protein sequence ID" value="MDQ2088540.1"/>
    <property type="molecule type" value="Genomic_DNA"/>
</dbReference>
<dbReference type="InterPro" id="IPR052159">
    <property type="entry name" value="Competence_DNA_uptake"/>
</dbReference>
<accession>A0AAE3WBB0</accession>
<keyword evidence="5 6" id="KW-0472">Membrane</keyword>
<dbReference type="NCBIfam" id="TIGR00360">
    <property type="entry name" value="ComEC_N-term"/>
    <property type="match status" value="1"/>
</dbReference>
<dbReference type="RefSeq" id="WP_306733805.1">
    <property type="nucleotide sequence ID" value="NZ_JANHAX010000001.1"/>
</dbReference>
<gene>
    <name evidence="9" type="ORF">NO357_01325</name>
</gene>
<feature type="transmembrane region" description="Helical" evidence="6">
    <location>
        <begin position="459"/>
        <end position="480"/>
    </location>
</feature>
<reference evidence="9" key="1">
    <citation type="submission" date="2022-07" db="EMBL/GenBank/DDBJ databases">
        <authorList>
            <person name="Otstavnykh N."/>
            <person name="Isaeva M."/>
            <person name="Bystritskaya E."/>
        </authorList>
    </citation>
    <scope>NUCLEOTIDE SEQUENCE</scope>
    <source>
        <strain evidence="9">KCTC 52189</strain>
    </source>
</reference>
<feature type="transmembrane region" description="Helical" evidence="6">
    <location>
        <begin position="42"/>
        <end position="61"/>
    </location>
</feature>
<comment type="caution">
    <text evidence="9">The sequence shown here is derived from an EMBL/GenBank/DDBJ whole genome shotgun (WGS) entry which is preliminary data.</text>
</comment>
<dbReference type="Pfam" id="PF13567">
    <property type="entry name" value="DUF4131"/>
    <property type="match status" value="1"/>
</dbReference>
<keyword evidence="4 6" id="KW-1133">Transmembrane helix</keyword>
<feature type="transmembrane region" description="Helical" evidence="6">
    <location>
        <begin position="492"/>
        <end position="508"/>
    </location>
</feature>
<feature type="transmembrane region" description="Helical" evidence="6">
    <location>
        <begin position="341"/>
        <end position="358"/>
    </location>
</feature>
<organism evidence="9 10">
    <name type="scientific">Marimonas arenosa</name>
    <dbReference type="NCBI Taxonomy" id="1795305"/>
    <lineage>
        <taxon>Bacteria</taxon>
        <taxon>Pseudomonadati</taxon>
        <taxon>Pseudomonadota</taxon>
        <taxon>Alphaproteobacteria</taxon>
        <taxon>Rhodobacterales</taxon>
        <taxon>Paracoccaceae</taxon>
        <taxon>Marimonas</taxon>
    </lineage>
</organism>
<evidence type="ECO:0000256" key="4">
    <source>
        <dbReference type="ARBA" id="ARBA00022989"/>
    </source>
</evidence>
<keyword evidence="3 6" id="KW-0812">Transmembrane</keyword>
<proteinExistence type="predicted"/>
<feature type="transmembrane region" description="Helical" evidence="6">
    <location>
        <begin position="421"/>
        <end position="447"/>
    </location>
</feature>
<dbReference type="InterPro" id="IPR004477">
    <property type="entry name" value="ComEC_N"/>
</dbReference>
<dbReference type="Pfam" id="PF03772">
    <property type="entry name" value="Competence"/>
    <property type="match status" value="1"/>
</dbReference>
<evidence type="ECO:0000256" key="2">
    <source>
        <dbReference type="ARBA" id="ARBA00022475"/>
    </source>
</evidence>
<dbReference type="PANTHER" id="PTHR30619">
    <property type="entry name" value="DNA INTERNALIZATION/COMPETENCE PROTEIN COMEC/REC2"/>
    <property type="match status" value="1"/>
</dbReference>
<keyword evidence="10" id="KW-1185">Reference proteome</keyword>
<evidence type="ECO:0000313" key="9">
    <source>
        <dbReference type="EMBL" id="MDQ2088540.1"/>
    </source>
</evidence>
<evidence type="ECO:0000256" key="3">
    <source>
        <dbReference type="ARBA" id="ARBA00022692"/>
    </source>
</evidence>
<comment type="subcellular location">
    <subcellularLocation>
        <location evidence="1">Cell membrane</location>
        <topology evidence="1">Multi-pass membrane protein</topology>
    </subcellularLocation>
</comment>